<dbReference type="AlphaFoldDB" id="A0A183IM88"/>
<dbReference type="EMBL" id="UZAM01008514">
    <property type="protein sequence ID" value="VDP05266.1"/>
    <property type="molecule type" value="Genomic_DNA"/>
</dbReference>
<gene>
    <name evidence="1" type="ORF">SBAD_LOCUS4734</name>
</gene>
<organism evidence="3">
    <name type="scientific">Soboliphyme baturini</name>
    <dbReference type="NCBI Taxonomy" id="241478"/>
    <lineage>
        <taxon>Eukaryota</taxon>
        <taxon>Metazoa</taxon>
        <taxon>Ecdysozoa</taxon>
        <taxon>Nematoda</taxon>
        <taxon>Enoplea</taxon>
        <taxon>Dorylaimia</taxon>
        <taxon>Dioctophymatida</taxon>
        <taxon>Dioctophymatoidea</taxon>
        <taxon>Soboliphymatidae</taxon>
        <taxon>Soboliphyme</taxon>
    </lineage>
</organism>
<evidence type="ECO:0000313" key="3">
    <source>
        <dbReference type="WBParaSite" id="SBAD_0000493001-mRNA-1"/>
    </source>
</evidence>
<protein>
    <submittedName>
        <fullName evidence="3">2-oxoacid dehydrogenase acyltransferase catalytic domain-containing protein</fullName>
    </submittedName>
</protein>
<sequence length="133" mass="15415">MWVIGVQCSIEMSLDHRVVSDHVRCRCVSTIILDRSDRRRWRRGGVGGRWQRLRQMADQEDVETTVERFSDSAFVFGRMSFKNIQSFRYACYPETVLLKQILIAKCSLPILGHALICPHVQSLFAAFAVRRVK</sequence>
<keyword evidence="2" id="KW-1185">Reference proteome</keyword>
<accession>A0A183IM88</accession>
<evidence type="ECO:0000313" key="2">
    <source>
        <dbReference type="Proteomes" id="UP000270296"/>
    </source>
</evidence>
<dbReference type="Proteomes" id="UP000270296">
    <property type="component" value="Unassembled WGS sequence"/>
</dbReference>
<evidence type="ECO:0000313" key="1">
    <source>
        <dbReference type="EMBL" id="VDP05266.1"/>
    </source>
</evidence>
<reference evidence="1 2" key="2">
    <citation type="submission" date="2018-11" db="EMBL/GenBank/DDBJ databases">
        <authorList>
            <consortium name="Pathogen Informatics"/>
        </authorList>
    </citation>
    <scope>NUCLEOTIDE SEQUENCE [LARGE SCALE GENOMIC DNA]</scope>
</reference>
<proteinExistence type="predicted"/>
<name>A0A183IM88_9BILA</name>
<reference evidence="3" key="1">
    <citation type="submission" date="2016-06" db="UniProtKB">
        <authorList>
            <consortium name="WormBaseParasite"/>
        </authorList>
    </citation>
    <scope>IDENTIFICATION</scope>
</reference>
<dbReference type="WBParaSite" id="SBAD_0000493001-mRNA-1">
    <property type="protein sequence ID" value="SBAD_0000493001-mRNA-1"/>
    <property type="gene ID" value="SBAD_0000493001"/>
</dbReference>